<evidence type="ECO:0000313" key="3">
    <source>
        <dbReference type="EMBL" id="KFM77730.1"/>
    </source>
</evidence>
<feature type="region of interest" description="Disordered" evidence="1">
    <location>
        <begin position="247"/>
        <end position="273"/>
    </location>
</feature>
<evidence type="ECO:0000256" key="1">
    <source>
        <dbReference type="SAM" id="MobiDB-lite"/>
    </source>
</evidence>
<dbReference type="OrthoDB" id="6431039at2759"/>
<feature type="non-terminal residue" evidence="3">
    <location>
        <position position="273"/>
    </location>
</feature>
<gene>
    <name evidence="3" type="ORF">X975_24526</name>
</gene>
<evidence type="ECO:0000256" key="2">
    <source>
        <dbReference type="SAM" id="SignalP"/>
    </source>
</evidence>
<keyword evidence="2" id="KW-0732">Signal</keyword>
<feature type="chain" id="PRO_5001830587" evidence="2">
    <location>
        <begin position="20"/>
        <end position="273"/>
    </location>
</feature>
<evidence type="ECO:0000313" key="4">
    <source>
        <dbReference type="Proteomes" id="UP000054359"/>
    </source>
</evidence>
<dbReference type="AlphaFoldDB" id="A0A087UK41"/>
<proteinExistence type="predicted"/>
<protein>
    <submittedName>
        <fullName evidence="3">Uncharacterized protein</fullName>
    </submittedName>
</protein>
<feature type="region of interest" description="Disordered" evidence="1">
    <location>
        <begin position="147"/>
        <end position="199"/>
    </location>
</feature>
<sequence length="273" mass="28875">MTTILDIILSLYLITDTDADPFFCVLIATDIIISALNVYCVLCVTSQYQEYSAAQGRPRQIMVEDGLPAIQFEPASSNKQGAANQIPTPKVSVSVIQNVESPDSQRPLLTSEGSSTGRVSGSANLNTSSPTALMLSRSSFSSTSEISFCSSDTLPGSRRGSVLPVQDIPRGGLSPVGEVSTLPSLPDESSGEAKDDPDCPEVNSTVIEIDTAALPLARPTPVLSRFRVPGFLPSIILRQIPAKIGKLETTDPQGQPIKCEDGAPQTEDPVDAV</sequence>
<feature type="region of interest" description="Disordered" evidence="1">
    <location>
        <begin position="102"/>
        <end position="128"/>
    </location>
</feature>
<organism evidence="3 4">
    <name type="scientific">Stegodyphus mimosarum</name>
    <name type="common">African social velvet spider</name>
    <dbReference type="NCBI Taxonomy" id="407821"/>
    <lineage>
        <taxon>Eukaryota</taxon>
        <taxon>Metazoa</taxon>
        <taxon>Ecdysozoa</taxon>
        <taxon>Arthropoda</taxon>
        <taxon>Chelicerata</taxon>
        <taxon>Arachnida</taxon>
        <taxon>Araneae</taxon>
        <taxon>Araneomorphae</taxon>
        <taxon>Entelegynae</taxon>
        <taxon>Eresoidea</taxon>
        <taxon>Eresidae</taxon>
        <taxon>Stegodyphus</taxon>
    </lineage>
</organism>
<reference evidence="3 4" key="1">
    <citation type="submission" date="2013-11" db="EMBL/GenBank/DDBJ databases">
        <title>Genome sequencing of Stegodyphus mimosarum.</title>
        <authorList>
            <person name="Bechsgaard J."/>
        </authorList>
    </citation>
    <scope>NUCLEOTIDE SEQUENCE [LARGE SCALE GENOMIC DNA]</scope>
</reference>
<accession>A0A087UK41</accession>
<dbReference type="EMBL" id="KK120194">
    <property type="protein sequence ID" value="KFM77730.1"/>
    <property type="molecule type" value="Genomic_DNA"/>
</dbReference>
<keyword evidence="4" id="KW-1185">Reference proteome</keyword>
<dbReference type="OMA" id="PRQIMVE"/>
<feature type="signal peptide" evidence="2">
    <location>
        <begin position="1"/>
        <end position="19"/>
    </location>
</feature>
<dbReference type="Proteomes" id="UP000054359">
    <property type="component" value="Unassembled WGS sequence"/>
</dbReference>
<name>A0A087UK41_STEMI</name>